<dbReference type="EMBL" id="LJGW01000110">
    <property type="protein sequence ID" value="OEV12930.1"/>
    <property type="molecule type" value="Genomic_DNA"/>
</dbReference>
<dbReference type="SUPFAM" id="SSF55961">
    <property type="entry name" value="Bet v1-like"/>
    <property type="match status" value="1"/>
</dbReference>
<keyword evidence="2" id="KW-1133">Transmembrane helix</keyword>
<comment type="caution">
    <text evidence="3">The sequence shown here is derived from an EMBL/GenBank/DDBJ whole genome shotgun (WGS) entry which is preliminary data.</text>
</comment>
<organism evidence="3 4">
    <name type="scientific">Streptomyces nanshensis</name>
    <dbReference type="NCBI Taxonomy" id="518642"/>
    <lineage>
        <taxon>Bacteria</taxon>
        <taxon>Bacillati</taxon>
        <taxon>Actinomycetota</taxon>
        <taxon>Actinomycetes</taxon>
        <taxon>Kitasatosporales</taxon>
        <taxon>Streptomycetaceae</taxon>
        <taxon>Streptomyces</taxon>
    </lineage>
</organism>
<dbReference type="CDD" id="cd07823">
    <property type="entry name" value="SRPBCC_5"/>
    <property type="match status" value="1"/>
</dbReference>
<evidence type="ECO:0000313" key="3">
    <source>
        <dbReference type="EMBL" id="OEV12930.1"/>
    </source>
</evidence>
<keyword evidence="2" id="KW-0812">Transmembrane</keyword>
<dbReference type="Pfam" id="PF06240">
    <property type="entry name" value="COXG"/>
    <property type="match status" value="1"/>
</dbReference>
<dbReference type="AlphaFoldDB" id="A0A1E7L9V9"/>
<evidence type="ECO:0000313" key="4">
    <source>
        <dbReference type="Proteomes" id="UP000176005"/>
    </source>
</evidence>
<dbReference type="PANTHER" id="PTHR38588">
    <property type="entry name" value="BLL0334 PROTEIN"/>
    <property type="match status" value="1"/>
</dbReference>
<feature type="region of interest" description="Disordered" evidence="1">
    <location>
        <begin position="152"/>
        <end position="236"/>
    </location>
</feature>
<feature type="compositionally biased region" description="Low complexity" evidence="1">
    <location>
        <begin position="152"/>
        <end position="170"/>
    </location>
</feature>
<dbReference type="PANTHER" id="PTHR38588:SF1">
    <property type="entry name" value="BLL0334 PROTEIN"/>
    <property type="match status" value="1"/>
</dbReference>
<feature type="transmembrane region" description="Helical" evidence="2">
    <location>
        <begin position="252"/>
        <end position="271"/>
    </location>
</feature>
<feature type="compositionally biased region" description="Low complexity" evidence="1">
    <location>
        <begin position="188"/>
        <end position="228"/>
    </location>
</feature>
<keyword evidence="2" id="KW-0472">Membrane</keyword>
<dbReference type="Gene3D" id="3.30.530.20">
    <property type="match status" value="1"/>
</dbReference>
<protein>
    <recommendedName>
        <fullName evidence="5">Membrane oxidoreductase</fullName>
    </recommendedName>
</protein>
<dbReference type="RefSeq" id="WP_070015564.1">
    <property type="nucleotide sequence ID" value="NZ_LJGW01000110.1"/>
</dbReference>
<evidence type="ECO:0000256" key="1">
    <source>
        <dbReference type="SAM" id="MobiDB-lite"/>
    </source>
</evidence>
<dbReference type="InterPro" id="IPR010419">
    <property type="entry name" value="CO_DH_gsu"/>
</dbReference>
<gene>
    <name evidence="3" type="ORF">AN218_05985</name>
</gene>
<sequence length="272" mass="26970">MKIDNEFTVGVPAERAWKLLTDLEGIAPCLPGAQLTGVDGDVYSGKVRVKVGPVISQYAGTAQFVEKDDAAHHAVISAKGKDSRGAGNASALIDARLRAEGEKTVVSVSTDLNITGKIAQFGSGMIKEVSTKLLGQFVENLEAELHVPAAEGDTGTAAAGSPSAPAAEAGAGTGTGTGAGAGARTQEPAPSASSAATATTGGTNGAAAAKTPDAAQNSAPATASAPRASARESESQPLDLMGLAGSSVYKRLIPAVAGLIVVVAVVVWLVVS</sequence>
<dbReference type="InterPro" id="IPR023393">
    <property type="entry name" value="START-like_dom_sf"/>
</dbReference>
<proteinExistence type="predicted"/>
<accession>A0A1E7L9V9</accession>
<reference evidence="3 4" key="1">
    <citation type="journal article" date="2016" name="Front. Microbiol.">
        <title>Comparative Genomics Analysis of Streptomyces Species Reveals Their Adaptation to the Marine Environment and Their Diversity at the Genomic Level.</title>
        <authorList>
            <person name="Tian X."/>
            <person name="Zhang Z."/>
            <person name="Yang T."/>
            <person name="Chen M."/>
            <person name="Li J."/>
            <person name="Chen F."/>
            <person name="Yang J."/>
            <person name="Li W."/>
            <person name="Zhang B."/>
            <person name="Zhang Z."/>
            <person name="Wu J."/>
            <person name="Zhang C."/>
            <person name="Long L."/>
            <person name="Xiao J."/>
        </authorList>
    </citation>
    <scope>NUCLEOTIDE SEQUENCE [LARGE SCALE GENOMIC DNA]</scope>
    <source>
        <strain evidence="3 4">SCSIO 10429</strain>
    </source>
</reference>
<evidence type="ECO:0008006" key="5">
    <source>
        <dbReference type="Google" id="ProtNLM"/>
    </source>
</evidence>
<dbReference type="PATRIC" id="fig|518642.10.peg.7352"/>
<evidence type="ECO:0000256" key="2">
    <source>
        <dbReference type="SAM" id="Phobius"/>
    </source>
</evidence>
<dbReference type="Proteomes" id="UP000176005">
    <property type="component" value="Unassembled WGS sequence"/>
</dbReference>
<feature type="compositionally biased region" description="Gly residues" evidence="1">
    <location>
        <begin position="171"/>
        <end position="181"/>
    </location>
</feature>
<keyword evidence="4" id="KW-1185">Reference proteome</keyword>
<name>A0A1E7L9V9_9ACTN</name>